<accession>A0A3S5BJ83</accession>
<evidence type="ECO:0000313" key="2">
    <source>
        <dbReference type="Proteomes" id="UP000784294"/>
    </source>
</evidence>
<reference evidence="1" key="1">
    <citation type="submission" date="2018-11" db="EMBL/GenBank/DDBJ databases">
        <authorList>
            <consortium name="Pathogen Informatics"/>
        </authorList>
    </citation>
    <scope>NUCLEOTIDE SEQUENCE</scope>
</reference>
<evidence type="ECO:0000313" key="1">
    <source>
        <dbReference type="EMBL" id="VEL26250.1"/>
    </source>
</evidence>
<comment type="caution">
    <text evidence="1">The sequence shown here is derived from an EMBL/GenBank/DDBJ whole genome shotgun (WGS) entry which is preliminary data.</text>
</comment>
<dbReference type="Proteomes" id="UP000784294">
    <property type="component" value="Unassembled WGS sequence"/>
</dbReference>
<dbReference type="EMBL" id="CAAALY010079034">
    <property type="protein sequence ID" value="VEL26250.1"/>
    <property type="molecule type" value="Genomic_DNA"/>
</dbReference>
<dbReference type="AlphaFoldDB" id="A0A3S5BJ83"/>
<keyword evidence="2" id="KW-1185">Reference proteome</keyword>
<name>A0A3S5BJ83_9PLAT</name>
<gene>
    <name evidence="1" type="ORF">PXEA_LOCUS19690</name>
</gene>
<protein>
    <submittedName>
        <fullName evidence="1">Uncharacterized protein</fullName>
    </submittedName>
</protein>
<organism evidence="1 2">
    <name type="scientific">Protopolystoma xenopodis</name>
    <dbReference type="NCBI Taxonomy" id="117903"/>
    <lineage>
        <taxon>Eukaryota</taxon>
        <taxon>Metazoa</taxon>
        <taxon>Spiralia</taxon>
        <taxon>Lophotrochozoa</taxon>
        <taxon>Platyhelminthes</taxon>
        <taxon>Monogenea</taxon>
        <taxon>Polyopisthocotylea</taxon>
        <taxon>Polystomatidea</taxon>
        <taxon>Polystomatidae</taxon>
        <taxon>Protopolystoma</taxon>
    </lineage>
</organism>
<sequence length="110" mass="12131">MTSTCILLNSYNPSETLARVSLSSPLHLSPFLLLSHSLRLKAARRSAIPVTLHATSSPPLSLAAGSPTCPCLDRLKLESGLRRRCMLVVLCSLFLVVCHRRRHFSPLGRR</sequence>
<proteinExistence type="predicted"/>